<dbReference type="EC" id="3.6.1.41" evidence="1"/>
<dbReference type="GO" id="GO:0008803">
    <property type="term" value="F:bis(5'-nucleosyl)-tetraphosphatase (symmetrical) activity"/>
    <property type="evidence" value="ECO:0007669"/>
    <property type="project" value="UniProtKB-EC"/>
</dbReference>
<evidence type="ECO:0000259" key="7">
    <source>
        <dbReference type="PROSITE" id="PS51831"/>
    </source>
</evidence>
<evidence type="ECO:0000256" key="6">
    <source>
        <dbReference type="ARBA" id="ARBA00049417"/>
    </source>
</evidence>
<dbReference type="PANTHER" id="PTHR35795">
    <property type="entry name" value="SLR1885 PROTEIN"/>
    <property type="match status" value="1"/>
</dbReference>
<evidence type="ECO:0000256" key="1">
    <source>
        <dbReference type="ARBA" id="ARBA00012506"/>
    </source>
</evidence>
<evidence type="ECO:0000256" key="2">
    <source>
        <dbReference type="ARBA" id="ARBA00022723"/>
    </source>
</evidence>
<proteinExistence type="predicted"/>
<accession>A0A2W1P6S1</accession>
<dbReference type="InterPro" id="IPR003607">
    <property type="entry name" value="HD/PDEase_dom"/>
</dbReference>
<organism evidence="8 9">
    <name type="scientific">Paenibacillus xerothermodurans</name>
    <dbReference type="NCBI Taxonomy" id="1977292"/>
    <lineage>
        <taxon>Bacteria</taxon>
        <taxon>Bacillati</taxon>
        <taxon>Bacillota</taxon>
        <taxon>Bacilli</taxon>
        <taxon>Bacillales</taxon>
        <taxon>Paenibacillaceae</taxon>
        <taxon>Paenibacillus</taxon>
    </lineage>
</organism>
<feature type="domain" description="HD" evidence="7">
    <location>
        <begin position="18"/>
        <end position="132"/>
    </location>
</feature>
<comment type="catalytic activity">
    <reaction evidence="6">
        <text>P(1),P(4)-bis(5'-adenosyl) tetraphosphate + H2O = 2 ADP + 2 H(+)</text>
        <dbReference type="Rhea" id="RHEA:24252"/>
        <dbReference type="ChEBI" id="CHEBI:15377"/>
        <dbReference type="ChEBI" id="CHEBI:15378"/>
        <dbReference type="ChEBI" id="CHEBI:58141"/>
        <dbReference type="ChEBI" id="CHEBI:456216"/>
        <dbReference type="EC" id="3.6.1.41"/>
    </reaction>
</comment>
<dbReference type="PANTHER" id="PTHR35795:SF1">
    <property type="entry name" value="BIS(5'-NUCLEOSYL)-TETRAPHOSPHATASE, SYMMETRICAL"/>
    <property type="match status" value="1"/>
</dbReference>
<keyword evidence="4" id="KW-0378">Hydrolase</keyword>
<keyword evidence="2" id="KW-0479">Metal-binding</keyword>
<evidence type="ECO:0000256" key="3">
    <source>
        <dbReference type="ARBA" id="ARBA00022741"/>
    </source>
</evidence>
<sequence>MDHKQLIDAVKTQMPSKRWEHSLGVMEAAVALSRRFGGPEDKAYTAAILHDVVKYWPVNDQRDIIREYNLPADLLDYDKELWHAHAGAVVAQRDYGVDDENVLHAIRYHTTGRPGMTKLEKIICLADYIEPGRDFPGVHNIREIAEHSVEKALLKAFDGTILFLLEKGKKVYPLTILTRNSLIEELNQTQQF</sequence>
<keyword evidence="9" id="KW-1185">Reference proteome</keyword>
<name>A0A2W1P6S1_PAEXE</name>
<evidence type="ECO:0000313" key="9">
    <source>
        <dbReference type="Proteomes" id="UP000214746"/>
    </source>
</evidence>
<evidence type="ECO:0000256" key="4">
    <source>
        <dbReference type="ARBA" id="ARBA00022801"/>
    </source>
</evidence>
<evidence type="ECO:0000313" key="8">
    <source>
        <dbReference type="EMBL" id="PZE22758.1"/>
    </source>
</evidence>
<dbReference type="AlphaFoldDB" id="A0A2W1P6S1"/>
<dbReference type="InterPro" id="IPR005249">
    <property type="entry name" value="YqeK"/>
</dbReference>
<dbReference type="PROSITE" id="PS51831">
    <property type="entry name" value="HD"/>
    <property type="match status" value="1"/>
</dbReference>
<dbReference type="Pfam" id="PF01966">
    <property type="entry name" value="HD"/>
    <property type="match status" value="1"/>
</dbReference>
<dbReference type="RefSeq" id="WP_089198526.1">
    <property type="nucleotide sequence ID" value="NZ_NHRJ02000001.1"/>
</dbReference>
<dbReference type="GO" id="GO:0046872">
    <property type="term" value="F:metal ion binding"/>
    <property type="evidence" value="ECO:0007669"/>
    <property type="project" value="UniProtKB-KW"/>
</dbReference>
<keyword evidence="3" id="KW-0547">Nucleotide-binding</keyword>
<dbReference type="CDD" id="cd00077">
    <property type="entry name" value="HDc"/>
    <property type="match status" value="1"/>
</dbReference>
<dbReference type="Gene3D" id="1.10.3210.10">
    <property type="entry name" value="Hypothetical protein af1432"/>
    <property type="match status" value="1"/>
</dbReference>
<protein>
    <recommendedName>
        <fullName evidence="1">bis(5'-nucleosyl)-tetraphosphatase (symmetrical)</fullName>
        <ecNumber evidence="1">3.6.1.41</ecNumber>
    </recommendedName>
</protein>
<dbReference type="GO" id="GO:0000166">
    <property type="term" value="F:nucleotide binding"/>
    <property type="evidence" value="ECO:0007669"/>
    <property type="project" value="UniProtKB-KW"/>
</dbReference>
<dbReference type="EMBL" id="NHRJ02000001">
    <property type="protein sequence ID" value="PZE22758.1"/>
    <property type="molecule type" value="Genomic_DNA"/>
</dbReference>
<dbReference type="SUPFAM" id="SSF109604">
    <property type="entry name" value="HD-domain/PDEase-like"/>
    <property type="match status" value="1"/>
</dbReference>
<comment type="caution">
    <text evidence="8">The sequence shown here is derived from an EMBL/GenBank/DDBJ whole genome shotgun (WGS) entry which is preliminary data.</text>
</comment>
<evidence type="ECO:0000256" key="5">
    <source>
        <dbReference type="ARBA" id="ARBA00023004"/>
    </source>
</evidence>
<dbReference type="Proteomes" id="UP000214746">
    <property type="component" value="Unassembled WGS sequence"/>
</dbReference>
<gene>
    <name evidence="8" type="ORF">CBW46_003050</name>
</gene>
<dbReference type="InterPro" id="IPR051094">
    <property type="entry name" value="Diverse_Catalytic_Enzymes"/>
</dbReference>
<dbReference type="OrthoDB" id="9782134at2"/>
<dbReference type="NCBIfam" id="TIGR00488">
    <property type="entry name" value="bis(5'-nucleosyl)-tetraphosphatase (symmetrical) YqeK"/>
    <property type="match status" value="1"/>
</dbReference>
<dbReference type="InterPro" id="IPR006674">
    <property type="entry name" value="HD_domain"/>
</dbReference>
<reference evidence="8" key="1">
    <citation type="submission" date="2018-06" db="EMBL/GenBank/DDBJ databases">
        <title>Paenibacillus xerothermodurans sp. nov. an extremely dry heat resistant spore forming bacterium isolated from the soil of Cape Canaveral, Florida.</title>
        <authorList>
            <person name="Seuylemezian A."/>
            <person name="Kaur N."/>
            <person name="Patil P."/>
            <person name="Patil P."/>
            <person name="Mayilraj S."/>
            <person name="Vaishampayan P."/>
        </authorList>
    </citation>
    <scope>NUCLEOTIDE SEQUENCE [LARGE SCALE GENOMIC DNA]</scope>
    <source>
        <strain evidence="8">ATCC 27380</strain>
    </source>
</reference>
<dbReference type="SMART" id="SM00471">
    <property type="entry name" value="HDc"/>
    <property type="match status" value="1"/>
</dbReference>
<keyword evidence="5" id="KW-0408">Iron</keyword>